<dbReference type="Pfam" id="PF02518">
    <property type="entry name" value="HATPase_c"/>
    <property type="match status" value="1"/>
</dbReference>
<gene>
    <name evidence="12" type="ORF">GR170_06790</name>
</gene>
<dbReference type="Pfam" id="PF13426">
    <property type="entry name" value="PAS_9"/>
    <property type="match status" value="1"/>
</dbReference>
<evidence type="ECO:0000313" key="13">
    <source>
        <dbReference type="Proteomes" id="UP000477911"/>
    </source>
</evidence>
<dbReference type="FunFam" id="3.30.565.10:FF:000010">
    <property type="entry name" value="Sensor histidine kinase RcsC"/>
    <property type="match status" value="1"/>
</dbReference>
<keyword evidence="8" id="KW-0472">Membrane</keyword>
<evidence type="ECO:0000256" key="3">
    <source>
        <dbReference type="ARBA" id="ARBA00022553"/>
    </source>
</evidence>
<dbReference type="AlphaFoldDB" id="A0A6L7G4F3"/>
<organism evidence="12 13">
    <name type="scientific">Pseudooceanicola albus</name>
    <dbReference type="NCBI Taxonomy" id="2692189"/>
    <lineage>
        <taxon>Bacteria</taxon>
        <taxon>Pseudomonadati</taxon>
        <taxon>Pseudomonadota</taxon>
        <taxon>Alphaproteobacteria</taxon>
        <taxon>Rhodobacterales</taxon>
        <taxon>Paracoccaceae</taxon>
        <taxon>Pseudooceanicola</taxon>
    </lineage>
</organism>
<comment type="caution">
    <text evidence="12">The sequence shown here is derived from an EMBL/GenBank/DDBJ whole genome shotgun (WGS) entry which is preliminary data.</text>
</comment>
<dbReference type="NCBIfam" id="TIGR00229">
    <property type="entry name" value="sensory_box"/>
    <property type="match status" value="1"/>
</dbReference>
<keyword evidence="6" id="KW-0902">Two-component regulatory system</keyword>
<evidence type="ECO:0000256" key="4">
    <source>
        <dbReference type="ARBA" id="ARBA00022679"/>
    </source>
</evidence>
<proteinExistence type="predicted"/>
<dbReference type="InterPro" id="IPR035965">
    <property type="entry name" value="PAS-like_dom_sf"/>
</dbReference>
<dbReference type="InterPro" id="IPR000014">
    <property type="entry name" value="PAS"/>
</dbReference>
<dbReference type="Gene3D" id="1.10.287.130">
    <property type="match status" value="1"/>
</dbReference>
<evidence type="ECO:0000256" key="8">
    <source>
        <dbReference type="SAM" id="Phobius"/>
    </source>
</evidence>
<dbReference type="SMART" id="SM00388">
    <property type="entry name" value="HisKA"/>
    <property type="match status" value="1"/>
</dbReference>
<feature type="domain" description="PAS" evidence="11">
    <location>
        <begin position="234"/>
        <end position="276"/>
    </location>
</feature>
<dbReference type="InterPro" id="IPR003661">
    <property type="entry name" value="HisK_dim/P_dom"/>
</dbReference>
<dbReference type="CDD" id="cd17546">
    <property type="entry name" value="REC_hyHK_CKI1_RcsC-like"/>
    <property type="match status" value="1"/>
</dbReference>
<dbReference type="EMBL" id="WUMU01000004">
    <property type="protein sequence ID" value="MXN17533.1"/>
    <property type="molecule type" value="Genomic_DNA"/>
</dbReference>
<dbReference type="InterPro" id="IPR005467">
    <property type="entry name" value="His_kinase_dom"/>
</dbReference>
<feature type="domain" description="Histidine kinase" evidence="9">
    <location>
        <begin position="376"/>
        <end position="591"/>
    </location>
</feature>
<evidence type="ECO:0000313" key="12">
    <source>
        <dbReference type="EMBL" id="MXN17533.1"/>
    </source>
</evidence>
<dbReference type="GO" id="GO:0000155">
    <property type="term" value="F:phosphorelay sensor kinase activity"/>
    <property type="evidence" value="ECO:0007669"/>
    <property type="project" value="InterPro"/>
</dbReference>
<keyword evidence="5" id="KW-0418">Kinase</keyword>
<dbReference type="CDD" id="cd16922">
    <property type="entry name" value="HATPase_EvgS-ArcB-TorS-like"/>
    <property type="match status" value="1"/>
</dbReference>
<evidence type="ECO:0000259" key="9">
    <source>
        <dbReference type="PROSITE" id="PS50109"/>
    </source>
</evidence>
<dbReference type="PROSITE" id="PS50110">
    <property type="entry name" value="RESPONSE_REGULATORY"/>
    <property type="match status" value="1"/>
</dbReference>
<evidence type="ECO:0000256" key="5">
    <source>
        <dbReference type="ARBA" id="ARBA00022777"/>
    </source>
</evidence>
<dbReference type="InterPro" id="IPR003594">
    <property type="entry name" value="HATPase_dom"/>
</dbReference>
<evidence type="ECO:0000256" key="7">
    <source>
        <dbReference type="PROSITE-ProRule" id="PRU00169"/>
    </source>
</evidence>
<sequence length="745" mass="80759">MTAPGPLRAPSGSGLDTGVVRLGVLGLILALCLGVILYLLTDVREKLTELGSSRQDNIQWTLTQLEVEFLKFETAIMEAQLALAPTPQPPDPAHLAEVRTRYDILYSRFETLSRGRAYLQALGDPSVTVSFDAIRARVYGMVPLIDGADTRLARALPDLHGTLTGSRQEIRRILSIANQVMVAQSDRAREGVFQVLRGLALATLGLITVLCAMVVLFRQLALIARRRLDQGREAAARLETIFRTSRDAIVVLDPDGHLRSANRAAQLMFGFSEAQIREVAAGDFLRREDALEPVRGADLFEACAGGAHTGYRLSGYRVDGGRFPIELSMTATDNDGPVLVCVIRDISHQVAIEAQLKASRDQALAGERAKARFLGVISHEMRTPLNGILGTLDLVQEAPDSSDCTAYLGVVRNSAETLLQLVNDVLDITQIEGGDVTIHRAPFNLDALIDDILTSEKPRAMKAGNRLFRSGLTQAGWVTGDATRLRQVLLNLVSNAVKFTEGGEIEVTLAREETQMVFRVRDTGIGMSAEERERIFDDFVRLDGAVHRQIQGTGLGLGIARQLTLAMGGRISVSSRPEVGSLFTLELPLPAAAPARPDRREDLPVAQRALDILLVEDNPTNRFVARRMLERDGHHVTEAEDGAQGVAASAAQRFDVILMDVSMPVMDGYEATRAIRSGPGASADSRIVALTAHVGGDIAESLRAAGMDDVIAKPIRAQVLRRLLAEAACDGPQSGRRQGRRNEAG</sequence>
<dbReference type="InterPro" id="IPR036890">
    <property type="entry name" value="HATPase_C_sf"/>
</dbReference>
<reference evidence="12 13" key="1">
    <citation type="submission" date="2019-12" db="EMBL/GenBank/DDBJ databases">
        <authorList>
            <person name="Li M."/>
        </authorList>
    </citation>
    <scope>NUCLEOTIDE SEQUENCE [LARGE SCALE GENOMIC DNA]</scope>
    <source>
        <strain evidence="12 13">GBMRC 2024</strain>
    </source>
</reference>
<dbReference type="PROSITE" id="PS50112">
    <property type="entry name" value="PAS"/>
    <property type="match status" value="1"/>
</dbReference>
<dbReference type="PROSITE" id="PS50109">
    <property type="entry name" value="HIS_KIN"/>
    <property type="match status" value="1"/>
</dbReference>
<dbReference type="Proteomes" id="UP000477911">
    <property type="component" value="Unassembled WGS sequence"/>
</dbReference>
<keyword evidence="4" id="KW-0808">Transferase</keyword>
<dbReference type="InterPro" id="IPR011006">
    <property type="entry name" value="CheY-like_superfamily"/>
</dbReference>
<dbReference type="EC" id="2.7.13.3" evidence="2"/>
<evidence type="ECO:0000259" key="10">
    <source>
        <dbReference type="PROSITE" id="PS50110"/>
    </source>
</evidence>
<dbReference type="PANTHER" id="PTHR43047:SF64">
    <property type="entry name" value="HISTIDINE KINASE CONTAINING CHEY-HOMOLOGOUS RECEIVER DOMAIN AND PAS DOMAIN-RELATED"/>
    <property type="match status" value="1"/>
</dbReference>
<accession>A0A6L7G4F3</accession>
<evidence type="ECO:0000256" key="1">
    <source>
        <dbReference type="ARBA" id="ARBA00000085"/>
    </source>
</evidence>
<dbReference type="SUPFAM" id="SSF55874">
    <property type="entry name" value="ATPase domain of HSP90 chaperone/DNA topoisomerase II/histidine kinase"/>
    <property type="match status" value="1"/>
</dbReference>
<protein>
    <recommendedName>
        <fullName evidence="2">histidine kinase</fullName>
        <ecNumber evidence="2">2.7.13.3</ecNumber>
    </recommendedName>
</protein>
<dbReference type="PANTHER" id="PTHR43047">
    <property type="entry name" value="TWO-COMPONENT HISTIDINE PROTEIN KINASE"/>
    <property type="match status" value="1"/>
</dbReference>
<keyword evidence="8" id="KW-0812">Transmembrane</keyword>
<feature type="transmembrane region" description="Helical" evidence="8">
    <location>
        <begin position="195"/>
        <end position="217"/>
    </location>
</feature>
<feature type="domain" description="Response regulatory" evidence="10">
    <location>
        <begin position="611"/>
        <end position="728"/>
    </location>
</feature>
<dbReference type="PRINTS" id="PR00344">
    <property type="entry name" value="BCTRLSENSOR"/>
</dbReference>
<dbReference type="Pfam" id="PF00072">
    <property type="entry name" value="Response_reg"/>
    <property type="match status" value="1"/>
</dbReference>
<dbReference type="SUPFAM" id="SSF52172">
    <property type="entry name" value="CheY-like"/>
    <property type="match status" value="1"/>
</dbReference>
<dbReference type="SUPFAM" id="SSF55785">
    <property type="entry name" value="PYP-like sensor domain (PAS domain)"/>
    <property type="match status" value="1"/>
</dbReference>
<dbReference type="SMART" id="SM00387">
    <property type="entry name" value="HATPase_c"/>
    <property type="match status" value="1"/>
</dbReference>
<feature type="transmembrane region" description="Helical" evidence="8">
    <location>
        <begin position="20"/>
        <end position="40"/>
    </location>
</feature>
<name>A0A6L7G4F3_9RHOB</name>
<keyword evidence="13" id="KW-1185">Reference proteome</keyword>
<dbReference type="RefSeq" id="WP_160892934.1">
    <property type="nucleotide sequence ID" value="NZ_WUMU01000004.1"/>
</dbReference>
<dbReference type="Gene3D" id="3.30.450.20">
    <property type="entry name" value="PAS domain"/>
    <property type="match status" value="1"/>
</dbReference>
<dbReference type="InterPro" id="IPR001789">
    <property type="entry name" value="Sig_transdc_resp-reg_receiver"/>
</dbReference>
<dbReference type="SMART" id="SM00091">
    <property type="entry name" value="PAS"/>
    <property type="match status" value="1"/>
</dbReference>
<dbReference type="SUPFAM" id="SSF47384">
    <property type="entry name" value="Homodimeric domain of signal transducing histidine kinase"/>
    <property type="match status" value="1"/>
</dbReference>
<comment type="catalytic activity">
    <reaction evidence="1">
        <text>ATP + protein L-histidine = ADP + protein N-phospho-L-histidine.</text>
        <dbReference type="EC" id="2.7.13.3"/>
    </reaction>
</comment>
<dbReference type="CDD" id="cd00082">
    <property type="entry name" value="HisKA"/>
    <property type="match status" value="1"/>
</dbReference>
<dbReference type="Gene3D" id="3.30.565.10">
    <property type="entry name" value="Histidine kinase-like ATPase, C-terminal domain"/>
    <property type="match status" value="1"/>
</dbReference>
<dbReference type="Pfam" id="PF00512">
    <property type="entry name" value="HisKA"/>
    <property type="match status" value="1"/>
</dbReference>
<dbReference type="CDD" id="cd00130">
    <property type="entry name" value="PAS"/>
    <property type="match status" value="1"/>
</dbReference>
<dbReference type="InterPro" id="IPR036097">
    <property type="entry name" value="HisK_dim/P_sf"/>
</dbReference>
<dbReference type="InterPro" id="IPR004358">
    <property type="entry name" value="Sig_transdc_His_kin-like_C"/>
</dbReference>
<evidence type="ECO:0000256" key="2">
    <source>
        <dbReference type="ARBA" id="ARBA00012438"/>
    </source>
</evidence>
<dbReference type="Gene3D" id="3.40.50.2300">
    <property type="match status" value="1"/>
</dbReference>
<keyword evidence="8" id="KW-1133">Transmembrane helix</keyword>
<evidence type="ECO:0000256" key="6">
    <source>
        <dbReference type="ARBA" id="ARBA00023012"/>
    </source>
</evidence>
<dbReference type="SMART" id="SM00448">
    <property type="entry name" value="REC"/>
    <property type="match status" value="1"/>
</dbReference>
<keyword evidence="3 7" id="KW-0597">Phosphoprotein</keyword>
<feature type="modified residue" description="4-aspartylphosphate" evidence="7">
    <location>
        <position position="660"/>
    </location>
</feature>
<evidence type="ECO:0000259" key="11">
    <source>
        <dbReference type="PROSITE" id="PS50112"/>
    </source>
</evidence>